<evidence type="ECO:0000256" key="2">
    <source>
        <dbReference type="ARBA" id="ARBA00022448"/>
    </source>
</evidence>
<reference evidence="13 14" key="1">
    <citation type="submission" date="2022-01" db="EMBL/GenBank/DDBJ databases">
        <title>Flavihumibacter sp. nov., isolated from sediment of a river.</title>
        <authorList>
            <person name="Liu H."/>
        </authorList>
    </citation>
    <scope>NUCLEOTIDE SEQUENCE [LARGE SCALE GENOMIC DNA]</scope>
    <source>
        <strain evidence="13 14">RY-1</strain>
    </source>
</reference>
<evidence type="ECO:0000256" key="5">
    <source>
        <dbReference type="ARBA" id="ARBA00023077"/>
    </source>
</evidence>
<dbReference type="NCBIfam" id="TIGR04056">
    <property type="entry name" value="OMP_RagA_SusC"/>
    <property type="match status" value="1"/>
</dbReference>
<dbReference type="NCBIfam" id="TIGR04057">
    <property type="entry name" value="SusC_RagA_signa"/>
    <property type="match status" value="1"/>
</dbReference>
<dbReference type="Pfam" id="PF07715">
    <property type="entry name" value="Plug"/>
    <property type="match status" value="1"/>
</dbReference>
<keyword evidence="3 8" id="KW-1134">Transmembrane beta strand</keyword>
<organism evidence="13 14">
    <name type="scientific">Flavihumibacter fluminis</name>
    <dbReference type="NCBI Taxonomy" id="2909236"/>
    <lineage>
        <taxon>Bacteria</taxon>
        <taxon>Pseudomonadati</taxon>
        <taxon>Bacteroidota</taxon>
        <taxon>Chitinophagia</taxon>
        <taxon>Chitinophagales</taxon>
        <taxon>Chitinophagaceae</taxon>
        <taxon>Flavihumibacter</taxon>
    </lineage>
</organism>
<evidence type="ECO:0000259" key="12">
    <source>
        <dbReference type="Pfam" id="PF07715"/>
    </source>
</evidence>
<keyword evidence="14" id="KW-1185">Reference proteome</keyword>
<feature type="domain" description="TonB-dependent receptor-like beta-barrel" evidence="11">
    <location>
        <begin position="411"/>
        <end position="784"/>
    </location>
</feature>
<evidence type="ECO:0000256" key="3">
    <source>
        <dbReference type="ARBA" id="ARBA00022452"/>
    </source>
</evidence>
<dbReference type="Gene3D" id="2.170.130.10">
    <property type="entry name" value="TonB-dependent receptor, plug domain"/>
    <property type="match status" value="1"/>
</dbReference>
<keyword evidence="2 8" id="KW-0813">Transport</keyword>
<name>A0ABS9BJQ1_9BACT</name>
<keyword evidence="6 8" id="KW-0472">Membrane</keyword>
<dbReference type="InterPro" id="IPR008969">
    <property type="entry name" value="CarboxyPept-like_regulatory"/>
</dbReference>
<evidence type="ECO:0000313" key="14">
    <source>
        <dbReference type="Proteomes" id="UP001200145"/>
    </source>
</evidence>
<dbReference type="Pfam" id="PF00593">
    <property type="entry name" value="TonB_dep_Rec_b-barrel"/>
    <property type="match status" value="1"/>
</dbReference>
<dbReference type="InterPro" id="IPR036942">
    <property type="entry name" value="Beta-barrel_TonB_sf"/>
</dbReference>
<evidence type="ECO:0000256" key="10">
    <source>
        <dbReference type="SAM" id="SignalP"/>
    </source>
</evidence>
<evidence type="ECO:0000313" key="13">
    <source>
        <dbReference type="EMBL" id="MCF1715933.1"/>
    </source>
</evidence>
<dbReference type="SUPFAM" id="SSF49464">
    <property type="entry name" value="Carboxypeptidase regulatory domain-like"/>
    <property type="match status" value="1"/>
</dbReference>
<evidence type="ECO:0000256" key="4">
    <source>
        <dbReference type="ARBA" id="ARBA00022692"/>
    </source>
</evidence>
<dbReference type="EMBL" id="JAKEVY010000003">
    <property type="protein sequence ID" value="MCF1715933.1"/>
    <property type="molecule type" value="Genomic_DNA"/>
</dbReference>
<dbReference type="InterPro" id="IPR037066">
    <property type="entry name" value="Plug_dom_sf"/>
</dbReference>
<protein>
    <submittedName>
        <fullName evidence="13">TonB-dependent receptor</fullName>
    </submittedName>
</protein>
<dbReference type="SUPFAM" id="SSF56935">
    <property type="entry name" value="Porins"/>
    <property type="match status" value="1"/>
</dbReference>
<feature type="domain" description="TonB-dependent receptor plug" evidence="12">
    <location>
        <begin position="115"/>
        <end position="233"/>
    </location>
</feature>
<evidence type="ECO:0000256" key="1">
    <source>
        <dbReference type="ARBA" id="ARBA00004571"/>
    </source>
</evidence>
<dbReference type="Gene3D" id="2.40.170.20">
    <property type="entry name" value="TonB-dependent receptor, beta-barrel domain"/>
    <property type="match status" value="1"/>
</dbReference>
<evidence type="ECO:0000259" key="11">
    <source>
        <dbReference type="Pfam" id="PF00593"/>
    </source>
</evidence>
<evidence type="ECO:0000256" key="8">
    <source>
        <dbReference type="PROSITE-ProRule" id="PRU01360"/>
    </source>
</evidence>
<proteinExistence type="inferred from homology"/>
<dbReference type="InterPro" id="IPR023996">
    <property type="entry name" value="TonB-dep_OMP_SusC/RagA"/>
</dbReference>
<evidence type="ECO:0000256" key="6">
    <source>
        <dbReference type="ARBA" id="ARBA00023136"/>
    </source>
</evidence>
<feature type="signal peptide" evidence="10">
    <location>
        <begin position="1"/>
        <end position="20"/>
    </location>
</feature>
<evidence type="ECO:0000256" key="7">
    <source>
        <dbReference type="ARBA" id="ARBA00023237"/>
    </source>
</evidence>
<dbReference type="Gene3D" id="2.60.40.1120">
    <property type="entry name" value="Carboxypeptidase-like, regulatory domain"/>
    <property type="match status" value="1"/>
</dbReference>
<keyword evidence="10" id="KW-0732">Signal</keyword>
<keyword evidence="13" id="KW-0675">Receptor</keyword>
<keyword evidence="4 8" id="KW-0812">Transmembrane</keyword>
<dbReference type="PROSITE" id="PS52016">
    <property type="entry name" value="TONB_DEPENDENT_REC_3"/>
    <property type="match status" value="1"/>
</dbReference>
<comment type="caution">
    <text evidence="13">The sequence shown here is derived from an EMBL/GenBank/DDBJ whole genome shotgun (WGS) entry which is preliminary data.</text>
</comment>
<keyword evidence="5 9" id="KW-0798">TonB box</keyword>
<dbReference type="InterPro" id="IPR012910">
    <property type="entry name" value="Plug_dom"/>
</dbReference>
<dbReference type="RefSeq" id="WP_234866879.1">
    <property type="nucleotide sequence ID" value="NZ_JAKEVY010000003.1"/>
</dbReference>
<gene>
    <name evidence="13" type="ORF">L0U88_14935</name>
</gene>
<sequence>MRKIVLLLLGIIMLNSQLLAQSRTVTGKVTDASGNAVANASVLVKGTSVGTTTGEDGSFSLTLPPNAKVLVFSAIGSQSQEITIGNRGLFNISLSAEDRDLQEVVVVGYGTAIKRKEVTGNIANVKGDAVANRPVQSFDQALGGRAPGLQVVIPSGVLNAPPVFRVRGTNSISLSSQPLIVIDGIPVYSGDASSTAAAGNALASLNPNDIESIDIAKDAAASAIYGSRAANGVIFVTTKKGKSGRPKVNLDSWVGWSKVQRLPELLDAFQYTEYKNQSLTNAGLFSATNQFALTEGPDGQPINTNWYDYVYRTGFSHNNSLSMSGGNESTKYYTSIGYTEQEGIIQRNDFKRISALMNVDHKVNKAISVGTKIQFSNEKNFAATSSGSLGDAFATAGLGRVPLITAPNVSPYNNDGSYNYSGALIGVMNNKVGQVGFNNPVIQLDQNRGNSEANRILGNAYVQIKPVKGVTFRSQYNIDYLYVDNEIYWSPISGEGFSNGGSATSIYNQNKRWVWSNTLQYDQSIGDNHNFSALVGTEQQKSNNKSYGLNRIGANDPDFINIQGGWRTPNASGLGIGENYLLSYFGRLTYNFANKYYLAANLRRDGASQLGQNNKWGNFWGVSAGWDVNNEKFFEDAGLNKIFSSLRIRGSYGKVGNIDGLGQYASLSTFGSGLYGGNGTLVFNQAGNPNLGWESSTKTDIGINFGLLNDRITGEVTYYKNDVDGLILNVPTPPSAGLPSNIPTNVGTMYNKGVEIALNFVPVQKKDFTWTANFNITFNKNEVTSLAPGLTNIIAATGGLESPSITVVGESLGMLFVTRTAGVDPATGRRIFINKDGDRVLFQHVIPAGTTGFRFEYEDGTAAPNISSADAVVYKNTLPKFFGGFDNTFRYKNFELNTLFTFQGGNYVYWGTYAGLRDQRFWNNSTDVLRAWTKSGDVTDMPKSYFGDNVSNGSSFPLDINVFKGDFIKLRTLTLAYNLPMAVTSRVKINNLRFYVAGNNLWIGTQYPGPDPEVSSNGTGNINQGIDRNTVGNQRGVTVGMNVGF</sequence>
<accession>A0ABS9BJQ1</accession>
<dbReference type="InterPro" id="IPR039426">
    <property type="entry name" value="TonB-dep_rcpt-like"/>
</dbReference>
<comment type="subcellular location">
    <subcellularLocation>
        <location evidence="1 8">Cell outer membrane</location>
        <topology evidence="1 8">Multi-pass membrane protein</topology>
    </subcellularLocation>
</comment>
<comment type="similarity">
    <text evidence="8 9">Belongs to the TonB-dependent receptor family.</text>
</comment>
<dbReference type="Pfam" id="PF13715">
    <property type="entry name" value="CarbopepD_reg_2"/>
    <property type="match status" value="1"/>
</dbReference>
<dbReference type="InterPro" id="IPR000531">
    <property type="entry name" value="Beta-barrel_TonB"/>
</dbReference>
<evidence type="ECO:0000256" key="9">
    <source>
        <dbReference type="RuleBase" id="RU003357"/>
    </source>
</evidence>
<feature type="chain" id="PRO_5046190674" evidence="10">
    <location>
        <begin position="21"/>
        <end position="1045"/>
    </location>
</feature>
<keyword evidence="7 8" id="KW-0998">Cell outer membrane</keyword>
<dbReference type="Proteomes" id="UP001200145">
    <property type="component" value="Unassembled WGS sequence"/>
</dbReference>
<dbReference type="InterPro" id="IPR023997">
    <property type="entry name" value="TonB-dep_OMP_SusC/RagA_CS"/>
</dbReference>